<dbReference type="Gene3D" id="3.90.960.10">
    <property type="entry name" value="YbaK/aminoacyl-tRNA synthetase-associated domain"/>
    <property type="match status" value="1"/>
</dbReference>
<dbReference type="PANTHER" id="PTHR31423">
    <property type="entry name" value="YBAK DOMAIN-CONTAINING PROTEIN"/>
    <property type="match status" value="1"/>
</dbReference>
<organism evidence="3 4">
    <name type="scientific">Massiliimalia timonensis</name>
    <dbReference type="NCBI Taxonomy" id="1987501"/>
    <lineage>
        <taxon>Bacteria</taxon>
        <taxon>Bacillati</taxon>
        <taxon>Bacillota</taxon>
        <taxon>Clostridia</taxon>
        <taxon>Eubacteriales</taxon>
        <taxon>Oscillospiraceae</taxon>
        <taxon>Massiliimalia</taxon>
    </lineage>
</organism>
<dbReference type="Proteomes" id="UP000632659">
    <property type="component" value="Unassembled WGS sequence"/>
</dbReference>
<dbReference type="EMBL" id="JACRTL010000006">
    <property type="protein sequence ID" value="MBC8611515.1"/>
    <property type="molecule type" value="Genomic_DNA"/>
</dbReference>
<dbReference type="InterPro" id="IPR036754">
    <property type="entry name" value="YbaK/aa-tRNA-synt-asso_dom_sf"/>
</dbReference>
<reference evidence="3" key="1">
    <citation type="submission" date="2020-08" db="EMBL/GenBank/DDBJ databases">
        <title>Genome public.</title>
        <authorList>
            <person name="Liu C."/>
            <person name="Sun Q."/>
        </authorList>
    </citation>
    <scope>NUCLEOTIDE SEQUENCE</scope>
    <source>
        <strain evidence="3">NSJ-15</strain>
    </source>
</reference>
<accession>A0A8J6TXP0</accession>
<dbReference type="Pfam" id="PF04073">
    <property type="entry name" value="tRNA_edit"/>
    <property type="match status" value="1"/>
</dbReference>
<sequence>MGQEELCRLLDSLGIAYRLVEHLGVQPGSVTPLGVLNGLDPAVTVVLDEDLKQREQVAVHPNVNTATLYLLWEDLITVLEEAENPVTSIKL</sequence>
<evidence type="ECO:0000313" key="3">
    <source>
        <dbReference type="EMBL" id="MBC8611515.1"/>
    </source>
</evidence>
<dbReference type="InterPro" id="IPR040285">
    <property type="entry name" value="ProX/PRXD1"/>
</dbReference>
<dbReference type="AlphaFoldDB" id="A0A8J6TXP0"/>
<dbReference type="GO" id="GO:0002161">
    <property type="term" value="F:aminoacyl-tRNA deacylase activity"/>
    <property type="evidence" value="ECO:0007669"/>
    <property type="project" value="InterPro"/>
</dbReference>
<evidence type="ECO:0000313" key="4">
    <source>
        <dbReference type="Proteomes" id="UP000632659"/>
    </source>
</evidence>
<comment type="caution">
    <text evidence="3">The sequence shown here is derived from an EMBL/GenBank/DDBJ whole genome shotgun (WGS) entry which is preliminary data.</text>
</comment>
<dbReference type="PANTHER" id="PTHR31423:SF3">
    <property type="entry name" value="PROLYL-TRNA SYNTHETASE ASSOCIATED DOMAIN-CONTAINING PROTEIN 1-RELATED"/>
    <property type="match status" value="1"/>
</dbReference>
<keyword evidence="4" id="KW-1185">Reference proteome</keyword>
<proteinExistence type="inferred from homology"/>
<dbReference type="InterPro" id="IPR007214">
    <property type="entry name" value="YbaK/aa-tRNA-synth-assoc-dom"/>
</dbReference>
<comment type="similarity">
    <text evidence="1">Belongs to the PRORSD1 family.</text>
</comment>
<name>A0A8J6TXP0_9FIRM</name>
<evidence type="ECO:0000259" key="2">
    <source>
        <dbReference type="Pfam" id="PF04073"/>
    </source>
</evidence>
<dbReference type="RefSeq" id="WP_187536683.1">
    <property type="nucleotide sequence ID" value="NZ_JACRTL010000006.1"/>
</dbReference>
<gene>
    <name evidence="3" type="ORF">H8702_10450</name>
</gene>
<evidence type="ECO:0000256" key="1">
    <source>
        <dbReference type="ARBA" id="ARBA00010201"/>
    </source>
</evidence>
<feature type="domain" description="YbaK/aminoacyl-tRNA synthetase-associated" evidence="2">
    <location>
        <begin position="18"/>
        <end position="77"/>
    </location>
</feature>
<dbReference type="SUPFAM" id="SSF55826">
    <property type="entry name" value="YbaK/ProRS associated domain"/>
    <property type="match status" value="1"/>
</dbReference>
<protein>
    <recommendedName>
        <fullName evidence="2">YbaK/aminoacyl-tRNA synthetase-associated domain-containing protein</fullName>
    </recommendedName>
</protein>